<dbReference type="InterPro" id="IPR004046">
    <property type="entry name" value="GST_C"/>
</dbReference>
<dbReference type="InterPro" id="IPR040079">
    <property type="entry name" value="Glutathione_S-Trfase"/>
</dbReference>
<protein>
    <submittedName>
        <fullName evidence="3">Glutathione S-transferase</fullName>
    </submittedName>
</protein>
<dbReference type="EMBL" id="KZ613854">
    <property type="protein sequence ID" value="PMD55789.1"/>
    <property type="molecule type" value="Genomic_DNA"/>
</dbReference>
<dbReference type="Proteomes" id="UP000235371">
    <property type="component" value="Unassembled WGS sequence"/>
</dbReference>
<keyword evidence="4" id="KW-1185">Reference proteome</keyword>
<dbReference type="InterPro" id="IPR036282">
    <property type="entry name" value="Glutathione-S-Trfase_C_sf"/>
</dbReference>
<dbReference type="GO" id="GO:0006559">
    <property type="term" value="P:L-phenylalanine catabolic process"/>
    <property type="evidence" value="ECO:0007669"/>
    <property type="project" value="TreeGrafter"/>
</dbReference>
<evidence type="ECO:0000259" key="1">
    <source>
        <dbReference type="PROSITE" id="PS50404"/>
    </source>
</evidence>
<dbReference type="PROSITE" id="PS50404">
    <property type="entry name" value="GST_NTER"/>
    <property type="match status" value="1"/>
</dbReference>
<dbReference type="GO" id="GO:0016034">
    <property type="term" value="F:maleylacetoacetate isomerase activity"/>
    <property type="evidence" value="ECO:0007669"/>
    <property type="project" value="TreeGrafter"/>
</dbReference>
<dbReference type="InterPro" id="IPR010987">
    <property type="entry name" value="Glutathione-S-Trfase_C-like"/>
</dbReference>
<sequence>MAATFKALHLYTAPLSGCSARIRIAAYLKSIPLIYHTIDISKSEQSSSTYLAINPNGSVPSLTVEASSSQKFTITQSPAILDFLSAHFPDPPLLPGIERPRERARVMELASLVACDIQPPQNSRIRKKIGQDFNGNGETWARWVYERGFSIYETFLETRRKEKGGGKYSVGNEVSLADVFLVPAVQGGLRVGIELGKWPILKEIVDECWSLEAFRKGGLGGHGRLVP</sequence>
<evidence type="ECO:0000313" key="3">
    <source>
        <dbReference type="EMBL" id="PMD55789.1"/>
    </source>
</evidence>
<evidence type="ECO:0000313" key="4">
    <source>
        <dbReference type="Proteomes" id="UP000235371"/>
    </source>
</evidence>
<dbReference type="Gene3D" id="3.40.30.10">
    <property type="entry name" value="Glutaredoxin"/>
    <property type="match status" value="1"/>
</dbReference>
<dbReference type="STRING" id="1095630.A0A2J6SYE0"/>
<dbReference type="RefSeq" id="XP_024732693.1">
    <property type="nucleotide sequence ID" value="XM_024878406.1"/>
</dbReference>
<dbReference type="AlphaFoldDB" id="A0A2J6SYE0"/>
<gene>
    <name evidence="3" type="ORF">K444DRAFT_595820</name>
</gene>
<feature type="domain" description="GST N-terminal" evidence="1">
    <location>
        <begin position="6"/>
        <end position="92"/>
    </location>
</feature>
<keyword evidence="3" id="KW-0808">Transferase</keyword>
<dbReference type="SUPFAM" id="SSF47616">
    <property type="entry name" value="GST C-terminal domain-like"/>
    <property type="match status" value="1"/>
</dbReference>
<dbReference type="GO" id="GO:0004364">
    <property type="term" value="F:glutathione transferase activity"/>
    <property type="evidence" value="ECO:0007669"/>
    <property type="project" value="TreeGrafter"/>
</dbReference>
<dbReference type="InterPro" id="IPR004045">
    <property type="entry name" value="Glutathione_S-Trfase_N"/>
</dbReference>
<dbReference type="SFLD" id="SFLDS00019">
    <property type="entry name" value="Glutathione_Transferase_(cytos"/>
    <property type="match status" value="1"/>
</dbReference>
<proteinExistence type="predicted"/>
<organism evidence="3 4">
    <name type="scientific">Hyaloscypha bicolor E</name>
    <dbReference type="NCBI Taxonomy" id="1095630"/>
    <lineage>
        <taxon>Eukaryota</taxon>
        <taxon>Fungi</taxon>
        <taxon>Dikarya</taxon>
        <taxon>Ascomycota</taxon>
        <taxon>Pezizomycotina</taxon>
        <taxon>Leotiomycetes</taxon>
        <taxon>Helotiales</taxon>
        <taxon>Hyaloscyphaceae</taxon>
        <taxon>Hyaloscypha</taxon>
        <taxon>Hyaloscypha bicolor</taxon>
    </lineage>
</organism>
<dbReference type="PANTHER" id="PTHR42673">
    <property type="entry name" value="MALEYLACETOACETATE ISOMERASE"/>
    <property type="match status" value="1"/>
</dbReference>
<accession>A0A2J6SYE0</accession>
<dbReference type="GO" id="GO:0006749">
    <property type="term" value="P:glutathione metabolic process"/>
    <property type="evidence" value="ECO:0007669"/>
    <property type="project" value="TreeGrafter"/>
</dbReference>
<name>A0A2J6SYE0_9HELO</name>
<dbReference type="GeneID" id="36586483"/>
<feature type="domain" description="GST C-terminal" evidence="2">
    <location>
        <begin position="99"/>
        <end position="227"/>
    </location>
</feature>
<dbReference type="PROSITE" id="PS50405">
    <property type="entry name" value="GST_CTER"/>
    <property type="match status" value="1"/>
</dbReference>
<dbReference type="GO" id="GO:0005739">
    <property type="term" value="C:mitochondrion"/>
    <property type="evidence" value="ECO:0007669"/>
    <property type="project" value="TreeGrafter"/>
</dbReference>
<reference evidence="3 4" key="1">
    <citation type="submission" date="2016-04" db="EMBL/GenBank/DDBJ databases">
        <title>A degradative enzymes factory behind the ericoid mycorrhizal symbiosis.</title>
        <authorList>
            <consortium name="DOE Joint Genome Institute"/>
            <person name="Martino E."/>
            <person name="Morin E."/>
            <person name="Grelet G."/>
            <person name="Kuo A."/>
            <person name="Kohler A."/>
            <person name="Daghino S."/>
            <person name="Barry K."/>
            <person name="Choi C."/>
            <person name="Cichocki N."/>
            <person name="Clum A."/>
            <person name="Copeland A."/>
            <person name="Hainaut M."/>
            <person name="Haridas S."/>
            <person name="Labutti K."/>
            <person name="Lindquist E."/>
            <person name="Lipzen A."/>
            <person name="Khouja H.-R."/>
            <person name="Murat C."/>
            <person name="Ohm R."/>
            <person name="Olson A."/>
            <person name="Spatafora J."/>
            <person name="Veneault-Fourrey C."/>
            <person name="Henrissat B."/>
            <person name="Grigoriev I."/>
            <person name="Martin F."/>
            <person name="Perotto S."/>
        </authorList>
    </citation>
    <scope>NUCLEOTIDE SEQUENCE [LARGE SCALE GENOMIC DNA]</scope>
    <source>
        <strain evidence="3 4">E</strain>
    </source>
</reference>
<dbReference type="Pfam" id="PF13409">
    <property type="entry name" value="GST_N_2"/>
    <property type="match status" value="1"/>
</dbReference>
<dbReference type="SUPFAM" id="SSF52833">
    <property type="entry name" value="Thioredoxin-like"/>
    <property type="match status" value="1"/>
</dbReference>
<dbReference type="OrthoDB" id="202840at2759"/>
<dbReference type="Pfam" id="PF00043">
    <property type="entry name" value="GST_C"/>
    <property type="match status" value="1"/>
</dbReference>
<dbReference type="Gene3D" id="1.20.1050.10">
    <property type="match status" value="1"/>
</dbReference>
<dbReference type="InterPro" id="IPR036249">
    <property type="entry name" value="Thioredoxin-like_sf"/>
</dbReference>
<dbReference type="InParanoid" id="A0A2J6SYE0"/>
<evidence type="ECO:0000259" key="2">
    <source>
        <dbReference type="PROSITE" id="PS50405"/>
    </source>
</evidence>
<dbReference type="SFLD" id="SFLDG00358">
    <property type="entry name" value="Main_(cytGST)"/>
    <property type="match status" value="1"/>
</dbReference>
<dbReference type="PANTHER" id="PTHR42673:SF4">
    <property type="entry name" value="MALEYLACETOACETATE ISOMERASE"/>
    <property type="match status" value="1"/>
</dbReference>